<evidence type="ECO:0000256" key="4">
    <source>
        <dbReference type="SAM" id="MobiDB-lite"/>
    </source>
</evidence>
<evidence type="ECO:0000256" key="1">
    <source>
        <dbReference type="ARBA" id="ARBA00022723"/>
    </source>
</evidence>
<evidence type="ECO:0000313" key="6">
    <source>
        <dbReference type="EMBL" id="KAL3090658.1"/>
    </source>
</evidence>
<protein>
    <recommendedName>
        <fullName evidence="5">FLYWCH-type domain-containing protein</fullName>
    </recommendedName>
</protein>
<dbReference type="Pfam" id="PF04500">
    <property type="entry name" value="FLYWCH"/>
    <property type="match status" value="1"/>
</dbReference>
<dbReference type="AlphaFoldDB" id="A0ABD2JJ86"/>
<feature type="region of interest" description="Disordered" evidence="4">
    <location>
        <begin position="192"/>
        <end position="213"/>
    </location>
</feature>
<dbReference type="Gene3D" id="2.20.25.240">
    <property type="match status" value="1"/>
</dbReference>
<sequence>MNQQQQIKTKRNKVKLEHEGALYVFDQFSADGLKKFWRCEFHGPADKCKGRLHTDLHNVVQKVVGVHSCDMNAAHVECQRLVTGLKRRAAVTCEAPVTIRAQVIKRLRRDENAPRAEPLNLEQLEIPDAYRIYNRIETEEEQFLLADTGVFQIQGQNGPQRILIFGRASTAENTLQTQLPAQLHGVFNCQKAKGEKRKRKAQKSENAKLAKGEKRNLQHPCYTGRMRFNVPMSAPLFDPHEWSVYQRTLDRADRTNNFAEAFHRKLQRQFSCTHPTIWRFIDTIRCEQKAIDADMARCVMGEAAPQKKTNRKQALTRKRTPRENVPQPRENGHAKTYPSHAKTATRKRPRENGLTRKRPCENGHAKTSWPPFM</sequence>
<evidence type="ECO:0000256" key="3">
    <source>
        <dbReference type="ARBA" id="ARBA00022833"/>
    </source>
</evidence>
<evidence type="ECO:0000259" key="5">
    <source>
        <dbReference type="Pfam" id="PF04500"/>
    </source>
</evidence>
<reference evidence="6 7" key="1">
    <citation type="submission" date="2024-10" db="EMBL/GenBank/DDBJ databases">
        <authorList>
            <person name="Kim D."/>
        </authorList>
    </citation>
    <scope>NUCLEOTIDE SEQUENCE [LARGE SCALE GENOMIC DNA]</scope>
    <source>
        <strain evidence="6">BH-2024</strain>
    </source>
</reference>
<dbReference type="Proteomes" id="UP001620626">
    <property type="component" value="Unassembled WGS sequence"/>
</dbReference>
<comment type="caution">
    <text evidence="6">The sequence shown here is derived from an EMBL/GenBank/DDBJ whole genome shotgun (WGS) entry which is preliminary data.</text>
</comment>
<feature type="compositionally biased region" description="Basic residues" evidence="4">
    <location>
        <begin position="308"/>
        <end position="320"/>
    </location>
</feature>
<dbReference type="InterPro" id="IPR007588">
    <property type="entry name" value="Znf_FLYWCH"/>
</dbReference>
<feature type="compositionally biased region" description="Basic and acidic residues" evidence="4">
    <location>
        <begin position="350"/>
        <end position="364"/>
    </location>
</feature>
<gene>
    <name evidence="6" type="ORF">niasHT_023503</name>
</gene>
<proteinExistence type="predicted"/>
<keyword evidence="7" id="KW-1185">Reference proteome</keyword>
<feature type="region of interest" description="Disordered" evidence="4">
    <location>
        <begin position="302"/>
        <end position="373"/>
    </location>
</feature>
<keyword evidence="1" id="KW-0479">Metal-binding</keyword>
<dbReference type="GO" id="GO:0008270">
    <property type="term" value="F:zinc ion binding"/>
    <property type="evidence" value="ECO:0007669"/>
    <property type="project" value="UniProtKB-KW"/>
</dbReference>
<accession>A0ABD2JJ86</accession>
<feature type="domain" description="FLYWCH-type" evidence="5">
    <location>
        <begin position="7"/>
        <end position="60"/>
    </location>
</feature>
<keyword evidence="3" id="KW-0862">Zinc</keyword>
<name>A0ABD2JJ86_9BILA</name>
<dbReference type="EMBL" id="JBICBT010000958">
    <property type="protein sequence ID" value="KAL3090658.1"/>
    <property type="molecule type" value="Genomic_DNA"/>
</dbReference>
<evidence type="ECO:0000313" key="7">
    <source>
        <dbReference type="Proteomes" id="UP001620626"/>
    </source>
</evidence>
<keyword evidence="2" id="KW-0863">Zinc-finger</keyword>
<evidence type="ECO:0000256" key="2">
    <source>
        <dbReference type="ARBA" id="ARBA00022771"/>
    </source>
</evidence>
<feature type="compositionally biased region" description="Basic and acidic residues" evidence="4">
    <location>
        <begin position="202"/>
        <end position="213"/>
    </location>
</feature>
<organism evidence="6 7">
    <name type="scientific">Heterodera trifolii</name>
    <dbReference type="NCBI Taxonomy" id="157864"/>
    <lineage>
        <taxon>Eukaryota</taxon>
        <taxon>Metazoa</taxon>
        <taxon>Ecdysozoa</taxon>
        <taxon>Nematoda</taxon>
        <taxon>Chromadorea</taxon>
        <taxon>Rhabditida</taxon>
        <taxon>Tylenchina</taxon>
        <taxon>Tylenchomorpha</taxon>
        <taxon>Tylenchoidea</taxon>
        <taxon>Heteroderidae</taxon>
        <taxon>Heteroderinae</taxon>
        <taxon>Heterodera</taxon>
    </lineage>
</organism>